<dbReference type="EMBL" id="JADFTS010000001">
    <property type="protein sequence ID" value="KAF9625706.1"/>
    <property type="molecule type" value="Genomic_DNA"/>
</dbReference>
<dbReference type="FunFam" id="3.40.50.1820:FF:000025">
    <property type="entry name" value="putative methylesterase 11, chloroplastic"/>
    <property type="match status" value="1"/>
</dbReference>
<organism evidence="3 4">
    <name type="scientific">Coptis chinensis</name>
    <dbReference type="NCBI Taxonomy" id="261450"/>
    <lineage>
        <taxon>Eukaryota</taxon>
        <taxon>Viridiplantae</taxon>
        <taxon>Streptophyta</taxon>
        <taxon>Embryophyta</taxon>
        <taxon>Tracheophyta</taxon>
        <taxon>Spermatophyta</taxon>
        <taxon>Magnoliopsida</taxon>
        <taxon>Ranunculales</taxon>
        <taxon>Ranunculaceae</taxon>
        <taxon>Coptidoideae</taxon>
        <taxon>Coptis</taxon>
    </lineage>
</organism>
<dbReference type="PANTHER" id="PTHR10992">
    <property type="entry name" value="METHYLESTERASE FAMILY MEMBER"/>
    <property type="match status" value="1"/>
</dbReference>
<dbReference type="AlphaFoldDB" id="A0A835MJ87"/>
<dbReference type="Pfam" id="PF12697">
    <property type="entry name" value="Abhydrolase_6"/>
    <property type="match status" value="1"/>
</dbReference>
<dbReference type="GO" id="GO:0009696">
    <property type="term" value="P:salicylic acid metabolic process"/>
    <property type="evidence" value="ECO:0007669"/>
    <property type="project" value="TreeGrafter"/>
</dbReference>
<comment type="caution">
    <text evidence="3">The sequence shown here is derived from an EMBL/GenBank/DDBJ whole genome shotgun (WGS) entry which is preliminary data.</text>
</comment>
<evidence type="ECO:0000259" key="2">
    <source>
        <dbReference type="Pfam" id="PF12697"/>
    </source>
</evidence>
<keyword evidence="1" id="KW-0378">Hydrolase</keyword>
<name>A0A835MJ87_9MAGN</name>
<dbReference type="Proteomes" id="UP000631114">
    <property type="component" value="Unassembled WGS sequence"/>
</dbReference>
<evidence type="ECO:0000313" key="3">
    <source>
        <dbReference type="EMBL" id="KAF9625706.1"/>
    </source>
</evidence>
<dbReference type="GO" id="GO:0080032">
    <property type="term" value="F:methyl jasmonate esterase activity"/>
    <property type="evidence" value="ECO:0007669"/>
    <property type="project" value="TreeGrafter"/>
</dbReference>
<dbReference type="GO" id="GO:0080031">
    <property type="term" value="F:methyl salicylate esterase activity"/>
    <property type="evidence" value="ECO:0007669"/>
    <property type="project" value="TreeGrafter"/>
</dbReference>
<dbReference type="GO" id="GO:0080030">
    <property type="term" value="F:methyl indole-3-acetate esterase activity"/>
    <property type="evidence" value="ECO:0007669"/>
    <property type="project" value="TreeGrafter"/>
</dbReference>
<dbReference type="InterPro" id="IPR029058">
    <property type="entry name" value="AB_hydrolase_fold"/>
</dbReference>
<dbReference type="OrthoDB" id="1263307at2759"/>
<reference evidence="3 4" key="1">
    <citation type="submission" date="2020-10" db="EMBL/GenBank/DDBJ databases">
        <title>The Coptis chinensis genome and diversification of protoberbering-type alkaloids.</title>
        <authorList>
            <person name="Wang B."/>
            <person name="Shu S."/>
            <person name="Song C."/>
            <person name="Liu Y."/>
        </authorList>
    </citation>
    <scope>NUCLEOTIDE SEQUENCE [LARGE SCALE GENOMIC DNA]</scope>
    <source>
        <strain evidence="3">HL-2020</strain>
        <tissue evidence="3">Leaf</tissue>
    </source>
</reference>
<dbReference type="GO" id="GO:0009694">
    <property type="term" value="P:jasmonic acid metabolic process"/>
    <property type="evidence" value="ECO:0007669"/>
    <property type="project" value="TreeGrafter"/>
</dbReference>
<accession>A0A835MJ87</accession>
<keyword evidence="4" id="KW-1185">Reference proteome</keyword>
<dbReference type="PANTHER" id="PTHR10992:SF872">
    <property type="entry name" value="METHYLESTERASE 11, CHLOROPLASTIC-RELATED"/>
    <property type="match status" value="1"/>
</dbReference>
<proteinExistence type="predicted"/>
<dbReference type="Gene3D" id="3.40.50.1820">
    <property type="entry name" value="alpha/beta hydrolase"/>
    <property type="match status" value="1"/>
</dbReference>
<dbReference type="SUPFAM" id="SSF53474">
    <property type="entry name" value="alpha/beta-Hydrolases"/>
    <property type="match status" value="1"/>
</dbReference>
<gene>
    <name evidence="3" type="ORF">IFM89_026286</name>
</gene>
<dbReference type="InterPro" id="IPR000073">
    <property type="entry name" value="AB_hydrolase_1"/>
</dbReference>
<evidence type="ECO:0000256" key="1">
    <source>
        <dbReference type="ARBA" id="ARBA00022801"/>
    </source>
</evidence>
<dbReference type="InterPro" id="IPR045889">
    <property type="entry name" value="MES/HNL"/>
</dbReference>
<evidence type="ECO:0000313" key="4">
    <source>
        <dbReference type="Proteomes" id="UP000631114"/>
    </source>
</evidence>
<sequence>MSSIAASPLLSDFFDISCLYLPNHSMQGFCSIFKIKLSDSKGVGANLSTGGFGDWCWYKTITLLEEGGFRVDAINLTGSGVHSCDTNNITSLAEYAKPLTDFLKNLGNGEKVILVGHDLGGACILYAMELFPSKVAKGVFIAAAMLLDGQSTNDMFSQQAGSNDLRKAQILHYANGNDRPPTAISLSKPLLKDLLFNQSPIKICFIFSICLDKDVALASVSMRPIPFAPVLETLSLSDENYGSVRKFYIKTTDDGVIPLPLQQSMINANPPERVFLLKGSDHSPFFSKPKSLYKLLVEISKI</sequence>
<feature type="domain" description="AB hydrolase-1" evidence="2">
    <location>
        <begin position="51"/>
        <end position="290"/>
    </location>
</feature>
<protein>
    <recommendedName>
        <fullName evidence="2">AB hydrolase-1 domain-containing protein</fullName>
    </recommendedName>
</protein>